<dbReference type="Pfam" id="PF00106">
    <property type="entry name" value="adh_short"/>
    <property type="match status" value="1"/>
</dbReference>
<evidence type="ECO:0000313" key="4">
    <source>
        <dbReference type="EMBL" id="OZM58676.1"/>
    </source>
</evidence>
<reference evidence="5" key="1">
    <citation type="submission" date="2017-08" db="EMBL/GenBank/DDBJ databases">
        <authorList>
            <person name="Huang Z."/>
        </authorList>
    </citation>
    <scope>NUCLEOTIDE SEQUENCE [LARGE SCALE GENOMIC DNA]</scope>
    <source>
        <strain evidence="5">SA5d-4</strain>
    </source>
</reference>
<keyword evidence="2" id="KW-0560">Oxidoreductase</keyword>
<accession>A0A263BZV3</accession>
<sequence length="263" mass="28879">MSRLAGKHFVITGASSGLGKELAHEVAKCGGHVSLLARSSEKIKELSEKISSTYGVKSAYYELDVSDEKAVRSVFSTIYSEWQTIDCLINNAGFGLFERAIDANFAETKEMFEVNVLGVISCTQAVLPRMLKENSGQIVNIGSQAGKIATPKSSAYCATKYALIGYSNSLRLELNKTNVAVTVINPGPMKTDFLTIADPSGNYVKNAGKYMLSARDVAKKTVIAIEKRKRELNLPLWMNIASKVYALFPSLFERLARRSFELK</sequence>
<dbReference type="Gene3D" id="3.40.50.720">
    <property type="entry name" value="NAD(P)-binding Rossmann-like Domain"/>
    <property type="match status" value="1"/>
</dbReference>
<dbReference type="PANTHER" id="PTHR44196:SF1">
    <property type="entry name" value="DEHYDROGENASE_REDUCTASE SDR FAMILY MEMBER 7B"/>
    <property type="match status" value="1"/>
</dbReference>
<dbReference type="PRINTS" id="PR00080">
    <property type="entry name" value="SDRFAMILY"/>
</dbReference>
<keyword evidence="5" id="KW-1185">Reference proteome</keyword>
<dbReference type="RefSeq" id="WP_094921939.1">
    <property type="nucleotide sequence ID" value="NZ_NPIA01000001.1"/>
</dbReference>
<dbReference type="PROSITE" id="PS00061">
    <property type="entry name" value="ADH_SHORT"/>
    <property type="match status" value="1"/>
</dbReference>
<name>A0A263BZV3_9BACI</name>
<evidence type="ECO:0000256" key="2">
    <source>
        <dbReference type="ARBA" id="ARBA00023002"/>
    </source>
</evidence>
<dbReference type="GO" id="GO:0016616">
    <property type="term" value="F:oxidoreductase activity, acting on the CH-OH group of donors, NAD or NADP as acceptor"/>
    <property type="evidence" value="ECO:0007669"/>
    <property type="project" value="UniProtKB-ARBA"/>
</dbReference>
<dbReference type="InterPro" id="IPR020904">
    <property type="entry name" value="Sc_DH/Rdtase_CS"/>
</dbReference>
<dbReference type="PRINTS" id="PR00081">
    <property type="entry name" value="GDHRDH"/>
</dbReference>
<gene>
    <name evidence="4" type="ORF">CIB95_03655</name>
</gene>
<protein>
    <submittedName>
        <fullName evidence="4">Oxidoreductase</fullName>
    </submittedName>
</protein>
<evidence type="ECO:0000256" key="1">
    <source>
        <dbReference type="ARBA" id="ARBA00006484"/>
    </source>
</evidence>
<dbReference type="GO" id="GO:0016020">
    <property type="term" value="C:membrane"/>
    <property type="evidence" value="ECO:0007669"/>
    <property type="project" value="TreeGrafter"/>
</dbReference>
<dbReference type="SUPFAM" id="SSF51735">
    <property type="entry name" value="NAD(P)-binding Rossmann-fold domains"/>
    <property type="match status" value="1"/>
</dbReference>
<dbReference type="InterPro" id="IPR002347">
    <property type="entry name" value="SDR_fam"/>
</dbReference>
<comment type="caution">
    <text evidence="4">The sequence shown here is derived from an EMBL/GenBank/DDBJ whole genome shotgun (WGS) entry which is preliminary data.</text>
</comment>
<dbReference type="EMBL" id="NPIA01000001">
    <property type="protein sequence ID" value="OZM58676.1"/>
    <property type="molecule type" value="Genomic_DNA"/>
</dbReference>
<organism evidence="4 5">
    <name type="scientific">Lottiidibacillus patelloidae</name>
    <dbReference type="NCBI Taxonomy" id="2670334"/>
    <lineage>
        <taxon>Bacteria</taxon>
        <taxon>Bacillati</taxon>
        <taxon>Bacillota</taxon>
        <taxon>Bacilli</taxon>
        <taxon>Bacillales</taxon>
        <taxon>Bacillaceae</taxon>
        <taxon>Lottiidibacillus</taxon>
    </lineage>
</organism>
<dbReference type="Proteomes" id="UP000217083">
    <property type="component" value="Unassembled WGS sequence"/>
</dbReference>
<proteinExistence type="inferred from homology"/>
<dbReference type="PANTHER" id="PTHR44196">
    <property type="entry name" value="DEHYDROGENASE/REDUCTASE SDR FAMILY MEMBER 7B"/>
    <property type="match status" value="1"/>
</dbReference>
<evidence type="ECO:0000256" key="3">
    <source>
        <dbReference type="RuleBase" id="RU000363"/>
    </source>
</evidence>
<dbReference type="PIRSF" id="PIRSF000126">
    <property type="entry name" value="11-beta-HSD1"/>
    <property type="match status" value="1"/>
</dbReference>
<dbReference type="AlphaFoldDB" id="A0A263BZV3"/>
<dbReference type="InterPro" id="IPR036291">
    <property type="entry name" value="NAD(P)-bd_dom_sf"/>
</dbReference>
<evidence type="ECO:0000313" key="5">
    <source>
        <dbReference type="Proteomes" id="UP000217083"/>
    </source>
</evidence>
<reference evidence="4 5" key="2">
    <citation type="submission" date="2017-09" db="EMBL/GenBank/DDBJ databases">
        <title>Bacillus patelloidae sp. nov., isolated from the intestinal tract of a marine limpet.</title>
        <authorList>
            <person name="Liu R."/>
            <person name="Dong C."/>
            <person name="Shao Z."/>
        </authorList>
    </citation>
    <scope>NUCLEOTIDE SEQUENCE [LARGE SCALE GENOMIC DNA]</scope>
    <source>
        <strain evidence="4 5">SA5d-4</strain>
    </source>
</reference>
<dbReference type="FunFam" id="3.40.50.720:FF:000047">
    <property type="entry name" value="NADP-dependent L-serine/L-allo-threonine dehydrogenase"/>
    <property type="match status" value="1"/>
</dbReference>
<comment type="similarity">
    <text evidence="1 3">Belongs to the short-chain dehydrogenases/reductases (SDR) family.</text>
</comment>